<dbReference type="AlphaFoldDB" id="A0A9E9LVG4"/>
<evidence type="ECO:0000313" key="9">
    <source>
        <dbReference type="EMBL" id="WAW09467.1"/>
    </source>
</evidence>
<dbReference type="KEGG" id="ovb:NB640_09460"/>
<dbReference type="Pfam" id="PF25944">
    <property type="entry name" value="Beta-barrel_RND"/>
    <property type="match status" value="1"/>
</dbReference>
<dbReference type="InterPro" id="IPR058625">
    <property type="entry name" value="MdtA-like_BSH"/>
</dbReference>
<feature type="domain" description="Multidrug resistance protein MdtA-like beta-barrel" evidence="7">
    <location>
        <begin position="207"/>
        <end position="295"/>
    </location>
</feature>
<dbReference type="Pfam" id="PF25967">
    <property type="entry name" value="RND-MFP_C"/>
    <property type="match status" value="1"/>
</dbReference>
<evidence type="ECO:0000259" key="8">
    <source>
        <dbReference type="Pfam" id="PF25967"/>
    </source>
</evidence>
<evidence type="ECO:0000313" key="10">
    <source>
        <dbReference type="Proteomes" id="UP001156215"/>
    </source>
</evidence>
<dbReference type="GO" id="GO:0046677">
    <property type="term" value="P:response to antibiotic"/>
    <property type="evidence" value="ECO:0007669"/>
    <property type="project" value="TreeGrafter"/>
</dbReference>
<comment type="subcellular location">
    <subcellularLocation>
        <location evidence="1">Cell envelope</location>
    </subcellularLocation>
</comment>
<dbReference type="Gene3D" id="2.40.50.100">
    <property type="match status" value="1"/>
</dbReference>
<dbReference type="PANTHER" id="PTHR30158">
    <property type="entry name" value="ACRA/E-RELATED COMPONENT OF DRUG EFFLUX TRANSPORTER"/>
    <property type="match status" value="1"/>
</dbReference>
<dbReference type="InterPro" id="IPR058624">
    <property type="entry name" value="MdtA-like_HH"/>
</dbReference>
<organism evidence="9 10">
    <name type="scientific">Oxalobacter vibrioformis</name>
    <dbReference type="NCBI Taxonomy" id="933080"/>
    <lineage>
        <taxon>Bacteria</taxon>
        <taxon>Pseudomonadati</taxon>
        <taxon>Pseudomonadota</taxon>
        <taxon>Betaproteobacteria</taxon>
        <taxon>Burkholderiales</taxon>
        <taxon>Oxalobacteraceae</taxon>
        <taxon>Oxalobacter</taxon>
    </lineage>
</organism>
<accession>A0A9E9LVG4</accession>
<dbReference type="PROSITE" id="PS51257">
    <property type="entry name" value="PROKAR_LIPOPROTEIN"/>
    <property type="match status" value="1"/>
</dbReference>
<evidence type="ECO:0000259" key="6">
    <source>
        <dbReference type="Pfam" id="PF25917"/>
    </source>
</evidence>
<evidence type="ECO:0000259" key="7">
    <source>
        <dbReference type="Pfam" id="PF25944"/>
    </source>
</evidence>
<dbReference type="EMBL" id="CP098242">
    <property type="protein sequence ID" value="WAW09467.1"/>
    <property type="molecule type" value="Genomic_DNA"/>
</dbReference>
<dbReference type="Gene3D" id="2.40.30.170">
    <property type="match status" value="1"/>
</dbReference>
<dbReference type="GO" id="GO:0030313">
    <property type="term" value="C:cell envelope"/>
    <property type="evidence" value="ECO:0007669"/>
    <property type="project" value="UniProtKB-SubCell"/>
</dbReference>
<dbReference type="Gene3D" id="2.40.420.20">
    <property type="match status" value="1"/>
</dbReference>
<dbReference type="RefSeq" id="WP_269308464.1">
    <property type="nucleotide sequence ID" value="NZ_CP098242.1"/>
</dbReference>
<feature type="domain" description="Multidrug resistance protein MdtA-like C-terminal permuted SH3" evidence="8">
    <location>
        <begin position="301"/>
        <end position="362"/>
    </location>
</feature>
<evidence type="ECO:0000256" key="1">
    <source>
        <dbReference type="ARBA" id="ARBA00004196"/>
    </source>
</evidence>
<dbReference type="FunFam" id="2.40.420.20:FF:000001">
    <property type="entry name" value="Efflux RND transporter periplasmic adaptor subunit"/>
    <property type="match status" value="1"/>
</dbReference>
<protein>
    <submittedName>
        <fullName evidence="9">Efflux RND transporter periplasmic adaptor subunit</fullName>
    </submittedName>
</protein>
<evidence type="ECO:0000256" key="4">
    <source>
        <dbReference type="SAM" id="SignalP"/>
    </source>
</evidence>
<dbReference type="Gene3D" id="1.10.287.470">
    <property type="entry name" value="Helix hairpin bin"/>
    <property type="match status" value="1"/>
</dbReference>
<comment type="similarity">
    <text evidence="2">Belongs to the membrane fusion protein (MFP) (TC 8.A.1) family.</text>
</comment>
<dbReference type="PANTHER" id="PTHR30158:SF3">
    <property type="entry name" value="MULTIDRUG EFFLUX PUMP SUBUNIT ACRA-RELATED"/>
    <property type="match status" value="1"/>
</dbReference>
<feature type="region of interest" description="Disordered" evidence="3">
    <location>
        <begin position="376"/>
        <end position="421"/>
    </location>
</feature>
<dbReference type="InterPro" id="IPR006143">
    <property type="entry name" value="RND_pump_MFP"/>
</dbReference>
<feature type="domain" description="Multidrug resistance protein MdtA-like barrel-sandwich hybrid" evidence="6">
    <location>
        <begin position="61"/>
        <end position="203"/>
    </location>
</feature>
<evidence type="ECO:0000256" key="3">
    <source>
        <dbReference type="SAM" id="MobiDB-lite"/>
    </source>
</evidence>
<evidence type="ECO:0000259" key="5">
    <source>
        <dbReference type="Pfam" id="PF25876"/>
    </source>
</evidence>
<feature type="chain" id="PRO_5039108622" evidence="4">
    <location>
        <begin position="28"/>
        <end position="421"/>
    </location>
</feature>
<proteinExistence type="inferred from homology"/>
<evidence type="ECO:0000256" key="2">
    <source>
        <dbReference type="ARBA" id="ARBA00009477"/>
    </source>
</evidence>
<dbReference type="Proteomes" id="UP001156215">
    <property type="component" value="Chromosome"/>
</dbReference>
<name>A0A9E9LVG4_9BURK</name>
<dbReference type="GO" id="GO:0022857">
    <property type="term" value="F:transmembrane transporter activity"/>
    <property type="evidence" value="ECO:0007669"/>
    <property type="project" value="InterPro"/>
</dbReference>
<dbReference type="Pfam" id="PF25917">
    <property type="entry name" value="BSH_RND"/>
    <property type="match status" value="1"/>
</dbReference>
<feature type="domain" description="Multidrug resistance protein MdtA-like alpha-helical hairpin" evidence="5">
    <location>
        <begin position="102"/>
        <end position="170"/>
    </location>
</feature>
<feature type="signal peptide" evidence="4">
    <location>
        <begin position="1"/>
        <end position="27"/>
    </location>
</feature>
<dbReference type="SUPFAM" id="SSF111369">
    <property type="entry name" value="HlyD-like secretion proteins"/>
    <property type="match status" value="1"/>
</dbReference>
<dbReference type="InterPro" id="IPR058627">
    <property type="entry name" value="MdtA-like_C"/>
</dbReference>
<dbReference type="GO" id="GO:0005886">
    <property type="term" value="C:plasma membrane"/>
    <property type="evidence" value="ECO:0007669"/>
    <property type="project" value="TreeGrafter"/>
</dbReference>
<keyword evidence="4" id="KW-0732">Signal</keyword>
<gene>
    <name evidence="9" type="ORF">NB640_09460</name>
</gene>
<reference evidence="9" key="1">
    <citation type="journal article" date="2022" name="Front. Microbiol.">
        <title>New perspectives on an old grouping: The genomic and phenotypic variability of Oxalobacter formigenes and the implications for calcium oxalate stone prevention.</title>
        <authorList>
            <person name="Chmiel J.A."/>
            <person name="Carr C."/>
            <person name="Stuivenberg G.A."/>
            <person name="Venema R."/>
            <person name="Chanyi R.M."/>
            <person name="Al K.F."/>
            <person name="Giguere D."/>
            <person name="Say H."/>
            <person name="Akouris P.P."/>
            <person name="Dominguez Romero S.A."/>
            <person name="Kwong A."/>
            <person name="Tai V."/>
            <person name="Koval S.F."/>
            <person name="Razvi H."/>
            <person name="Bjazevic J."/>
            <person name="Burton J.P."/>
        </authorList>
    </citation>
    <scope>NUCLEOTIDE SEQUENCE</scope>
    <source>
        <strain evidence="9">WoOx3</strain>
    </source>
</reference>
<dbReference type="NCBIfam" id="TIGR01730">
    <property type="entry name" value="RND_mfp"/>
    <property type="match status" value="1"/>
</dbReference>
<dbReference type="Pfam" id="PF25876">
    <property type="entry name" value="HH_MFP_RND"/>
    <property type="match status" value="1"/>
</dbReference>
<keyword evidence="10" id="KW-1185">Reference proteome</keyword>
<dbReference type="InterPro" id="IPR058626">
    <property type="entry name" value="MdtA-like_b-barrel"/>
</dbReference>
<sequence length="421" mass="45501">MRSFFRFTFFSTLVFSLFLLSGCKDQAQQVQQAPEAAYIVIQTEQVAVINELSGRLESFRNSDVRARVAGVLEKRLFEEGADVKQGEKLFIIDPRSYEASVQNARAALARAEANFMQADLKYKRYIPLVEISAVSKQEYDDALAAQKQAAADVASAKASLINAKLDLEYATVLAPISGRIGRSIVTEGALVGQGEVTLLAVIQQIDPIYLNLTQSSAELLQLQQAMRKGVLKGASEDGLKVTLIMEDGTPYLHPGKLLFSDITVDPSTGEISIRALFPNPDGILLPGMYVRGQLEQAINENAITVPKQAVQRSTEGSTVFVINKDNVAEIRRVQTGASYQEKWVVLDGLNVGDKVIVEGVQKVRPGSPVSPVVWTKEVKPAPATDTTAEAEKAATQPDNAETAKTAPPDQATASPAGAPKE</sequence>